<evidence type="ECO:0000259" key="3">
    <source>
        <dbReference type="Pfam" id="PF01551"/>
    </source>
</evidence>
<evidence type="ECO:0000256" key="1">
    <source>
        <dbReference type="ARBA" id="ARBA00022729"/>
    </source>
</evidence>
<keyword evidence="1" id="KW-0732">Signal</keyword>
<feature type="domain" description="M23ase beta-sheet core" evidence="3">
    <location>
        <begin position="343"/>
        <end position="437"/>
    </location>
</feature>
<evidence type="ECO:0000256" key="2">
    <source>
        <dbReference type="SAM" id="Phobius"/>
    </source>
</evidence>
<name>Q6AK15_DESPS</name>
<dbReference type="GO" id="GO:0004222">
    <property type="term" value="F:metalloendopeptidase activity"/>
    <property type="evidence" value="ECO:0007669"/>
    <property type="project" value="TreeGrafter"/>
</dbReference>
<dbReference type="eggNOG" id="COG0739">
    <property type="taxonomic scope" value="Bacteria"/>
</dbReference>
<dbReference type="Proteomes" id="UP000000602">
    <property type="component" value="Chromosome"/>
</dbReference>
<evidence type="ECO:0000313" key="4">
    <source>
        <dbReference type="EMBL" id="CAG37311.1"/>
    </source>
</evidence>
<keyword evidence="2" id="KW-1133">Transmembrane helix</keyword>
<dbReference type="CDD" id="cd12797">
    <property type="entry name" value="M23_peptidase"/>
    <property type="match status" value="1"/>
</dbReference>
<organism evidence="4 5">
    <name type="scientific">Desulfotalea psychrophila (strain LSv54 / DSM 12343)</name>
    <dbReference type="NCBI Taxonomy" id="177439"/>
    <lineage>
        <taxon>Bacteria</taxon>
        <taxon>Pseudomonadati</taxon>
        <taxon>Thermodesulfobacteriota</taxon>
        <taxon>Desulfobulbia</taxon>
        <taxon>Desulfobulbales</taxon>
        <taxon>Desulfocapsaceae</taxon>
        <taxon>Desulfotalea</taxon>
    </lineage>
</organism>
<feature type="transmembrane region" description="Helical" evidence="2">
    <location>
        <begin position="12"/>
        <end position="35"/>
    </location>
</feature>
<dbReference type="Gene3D" id="2.70.70.10">
    <property type="entry name" value="Glucose Permease (Domain IIA)"/>
    <property type="match status" value="1"/>
</dbReference>
<keyword evidence="2" id="KW-0472">Membrane</keyword>
<dbReference type="Pfam" id="PF01551">
    <property type="entry name" value="Peptidase_M23"/>
    <property type="match status" value="1"/>
</dbReference>
<gene>
    <name evidence="4" type="ordered locus">DP2582</name>
</gene>
<dbReference type="InterPro" id="IPR011055">
    <property type="entry name" value="Dup_hybrid_motif"/>
</dbReference>
<dbReference type="RefSeq" id="WP_011189823.1">
    <property type="nucleotide sequence ID" value="NC_006138.1"/>
</dbReference>
<evidence type="ECO:0000313" key="5">
    <source>
        <dbReference type="Proteomes" id="UP000000602"/>
    </source>
</evidence>
<dbReference type="PANTHER" id="PTHR21666">
    <property type="entry name" value="PEPTIDASE-RELATED"/>
    <property type="match status" value="1"/>
</dbReference>
<dbReference type="PANTHER" id="PTHR21666:SF289">
    <property type="entry name" value="L-ALA--D-GLU ENDOPEPTIDASE"/>
    <property type="match status" value="1"/>
</dbReference>
<dbReference type="HOGENOM" id="CLU_048239_0_0_7"/>
<dbReference type="EMBL" id="CR522870">
    <property type="protein sequence ID" value="CAG37311.1"/>
    <property type="molecule type" value="Genomic_DNA"/>
</dbReference>
<keyword evidence="2" id="KW-0812">Transmembrane</keyword>
<dbReference type="SUPFAM" id="SSF51261">
    <property type="entry name" value="Duplicated hybrid motif"/>
    <property type="match status" value="1"/>
</dbReference>
<keyword evidence="5" id="KW-1185">Reference proteome</keyword>
<dbReference type="InterPro" id="IPR050570">
    <property type="entry name" value="Cell_wall_metabolism_enzyme"/>
</dbReference>
<dbReference type="OrthoDB" id="9765786at2"/>
<proteinExistence type="predicted"/>
<sequence length="459" mass="51622">MVRRRNRRTLSLAKVFLIFLFFILIGGGFAAYFLFFEQQAPKITLNSNLQYLGKKGEISFTVTDEDSGLRSLLVVAEQNGINRDLYSKVFPRTNYIGEIGPKKESQQVFFDPIKSGFKDGEITISIEAQDFSARNFLAGNKTTISKKVVLDTKAPKIRPIYTEGYIWSGGSGIVIYRVDDAKSLSGVTVNGKFNQGFPLQDGRKDVFISYFALPYNTESISEIFISATDQAGNYSKMVFSTTFKASPKVKDRININDRFLAKKIPEFEENSSYKMEGDRVTKYVFINNQMRHDNNAAIAKICETSEPNRLWQGRFGRMAGSSPAGFAERRSYYYKNRLIDKQVHLGMDLASTRRAHVKASNTGKVVHADYLGIYGNMIMLDHGQGIFSLYSHLSQINVAVGEDVTKGATIGLTGATGMAGGDHLHFSILVHGTFVNPREWWDRKWIKVNIDDPILDSRM</sequence>
<dbReference type="STRING" id="177439.DP2582"/>
<dbReference type="KEGG" id="dps:DP2582"/>
<dbReference type="InterPro" id="IPR016047">
    <property type="entry name" value="M23ase_b-sheet_dom"/>
</dbReference>
<protein>
    <recommendedName>
        <fullName evidence="3">M23ase beta-sheet core domain-containing protein</fullName>
    </recommendedName>
</protein>
<dbReference type="AlphaFoldDB" id="Q6AK15"/>
<reference evidence="5" key="1">
    <citation type="journal article" date="2004" name="Environ. Microbiol.">
        <title>The genome of Desulfotalea psychrophila, a sulfate-reducing bacterium from permanently cold Arctic sediments.</title>
        <authorList>
            <person name="Rabus R."/>
            <person name="Ruepp A."/>
            <person name="Frickey T."/>
            <person name="Rattei T."/>
            <person name="Fartmann B."/>
            <person name="Stark M."/>
            <person name="Bauer M."/>
            <person name="Zibat A."/>
            <person name="Lombardot T."/>
            <person name="Becker I."/>
            <person name="Amann J."/>
            <person name="Gellner K."/>
            <person name="Teeling H."/>
            <person name="Leuschner W.D."/>
            <person name="Gloeckner F.-O."/>
            <person name="Lupas A.N."/>
            <person name="Amann R."/>
            <person name="Klenk H.-P."/>
        </authorList>
    </citation>
    <scope>NUCLEOTIDE SEQUENCE [LARGE SCALE GENOMIC DNA]</scope>
    <source>
        <strain evidence="5">DSM 12343 / LSv54</strain>
    </source>
</reference>
<accession>Q6AK15</accession>